<organism evidence="1 2">
    <name type="scientific">Porphyromonas asaccharolytica (strain ATCC 25260 / DSM 20707 / BCRC 10618 / CCUG 7834 / JCM 6326 / LMG 13178 / VPI 4198 / B440)</name>
    <name type="common">Bacteroides asaccharolyticus</name>
    <dbReference type="NCBI Taxonomy" id="879243"/>
    <lineage>
        <taxon>Bacteria</taxon>
        <taxon>Pseudomonadati</taxon>
        <taxon>Bacteroidota</taxon>
        <taxon>Bacteroidia</taxon>
        <taxon>Bacteroidales</taxon>
        <taxon>Porphyromonadaceae</taxon>
        <taxon>Porphyromonas</taxon>
    </lineage>
</organism>
<keyword evidence="2" id="KW-1185">Reference proteome</keyword>
<gene>
    <name evidence="1" type="ordered locus">Poras_0283</name>
</gene>
<name>F4KMB8_PORAD</name>
<dbReference type="HOGENOM" id="CLU_329239_0_0_10"/>
<dbReference type="EMBL" id="CP002689">
    <property type="protein sequence ID" value="AEE12237.1"/>
    <property type="molecule type" value="Genomic_DNA"/>
</dbReference>
<evidence type="ECO:0000313" key="1">
    <source>
        <dbReference type="EMBL" id="AEE12237.1"/>
    </source>
</evidence>
<dbReference type="Gene3D" id="2.60.40.3690">
    <property type="match status" value="1"/>
</dbReference>
<dbReference type="OrthoDB" id="1090227at2"/>
<dbReference type="STRING" id="879243.Poras_0283"/>
<accession>F4KMB8</accession>
<evidence type="ECO:0000313" key="2">
    <source>
        <dbReference type="Proteomes" id="UP000006545"/>
    </source>
</evidence>
<sequence length="872" mass="98138">MKKISNPLLMKRRVYLYYIALPLLLLLAGCVREPMGGLLIPEGKVGDSITLTLGLHADDLRELALRSDAINDNEVEKITSLRILVFNEHQEFLYSTDAVLGAPASADALSDDAFLPDGKKGTITKIKHFTATFIQSDKPRYLHFIANYDWSGQKQDYFLVGNSAGAIIPNLTTRIEVADGNNPTKAFDPMWAQVRLTKLDGQSLQGKVIKLLRCHAKVTVTNAAPEKDGFELTGFAACNVHRSGTVAPFVMDNYSFVFPYAPTKATIPPDVETILNNDSTHIVPANTEFKIFEHQNDGDKRVFLIIRGKKKLKSGSTETRYYKVDFVAKRTADNAGTDRVLPIIRNNHYKVTITAVNSDGYATMAEAIAAPAHNNIFSSIELQEFTQVSDEMFTLKTDPVQILIVHPGTYNFNTQFAITNSDYRFKPYGGGTGVGSGAKYLRYYKRWSDHDAYMGALKQQEITARSGDNDHFSVEVKKIPSDAIEHYSIEVAALRTYDPLHNPGESGFTPQYTYQKTDGTEPSGATTPLIRNVEITIRKPLLFNTDLVDDPKSSNVEDRLLEFDLYSNLPTSVFPFEVLIEAPDLSPRNNGSMENITIVKRGSKIYYRYIVKADSYTSHNGRVSIPMVVNDASKDFEHTITLSAPYYETEKIYPKSSKVLSKLLNFYFKVPGTSSTRRVMPSTSQFVETGSKIPSGVYRIEPTASDGQFKLIYDKTKAPANLDQKLTLESVYQVSSDYGYISFTVRATKTLRQWVNQDQHDFTATSVKIKGVLLHYRNGVYYRRPTTPYNPFWNIYNEATRSYVNISNLVNIDATPINQSDIPYPFYVDIPESVFKPTMSFLTVNYTGYYNTSVPYDWESLMNTTRIAWYVP</sequence>
<proteinExistence type="predicted"/>
<dbReference type="eggNOG" id="ENOG502Z9ZY">
    <property type="taxonomic scope" value="Bacteria"/>
</dbReference>
<dbReference type="PROSITE" id="PS51257">
    <property type="entry name" value="PROKAR_LIPOPROTEIN"/>
    <property type="match status" value="1"/>
</dbReference>
<reference evidence="2" key="1">
    <citation type="submission" date="2011-04" db="EMBL/GenBank/DDBJ databases">
        <title>The complete genome of Porphyromonas asaccharolytica DSM 20707.</title>
        <authorList>
            <person name="Lucas S."/>
            <person name="Han J."/>
            <person name="Lapidus A."/>
            <person name="Bruce D."/>
            <person name="Goodwin L."/>
            <person name="Pitluck S."/>
            <person name="Peters L."/>
            <person name="Kyrpides N."/>
            <person name="Mavromatis K."/>
            <person name="Ivanova N."/>
            <person name="Ovchinnikova G."/>
            <person name="Pagani I."/>
            <person name="Lu M."/>
            <person name="Detter J.C."/>
            <person name="Tapia R."/>
            <person name="Han C."/>
            <person name="Land M."/>
            <person name="Hauser L."/>
            <person name="Markowitz V."/>
            <person name="Cheng J.-F."/>
            <person name="Hugenholtz P."/>
            <person name="Woyke T."/>
            <person name="Wu D."/>
            <person name="Gronow S."/>
            <person name="Wellnitz S."/>
            <person name="Brambilla E."/>
            <person name="Klenk H.-P."/>
            <person name="Eisen J.A."/>
        </authorList>
    </citation>
    <scope>NUCLEOTIDE SEQUENCE [LARGE SCALE GENOMIC DNA]</scope>
    <source>
        <strain evidence="2">ATCC 25260 / DSM 20707 / VPI 4198</strain>
    </source>
</reference>
<dbReference type="AlphaFoldDB" id="F4KMB8"/>
<protein>
    <recommendedName>
        <fullName evidence="3">Major fimbrial subunit protein N-terminal domain-containing protein</fullName>
    </recommendedName>
</protein>
<evidence type="ECO:0008006" key="3">
    <source>
        <dbReference type="Google" id="ProtNLM"/>
    </source>
</evidence>
<dbReference type="Proteomes" id="UP000006545">
    <property type="component" value="Chromosome"/>
</dbReference>
<dbReference type="KEGG" id="pah:Poras_0283"/>